<sequence>MNSTEAASEFPSEQISASGTAKVKLATLKVLNALSWVPVGAIFARLRQGFGSVTMDSEATIENGDCKPTRARAPHRQFVPFGIPRPAWWATPCSRPALRFAAADGCVDHSLKMGGTDANGTTIRERCAVAQCTSPASERQESGPVPVPVPPDSGQWVSRQRAREGERGPIEQQSPTQQLFVVRSREHDQDGQQKETC</sequence>
<dbReference type="Proteomes" id="UP001610334">
    <property type="component" value="Unassembled WGS sequence"/>
</dbReference>
<name>A0ABR4H0C0_9EURO</name>
<proteinExistence type="predicted"/>
<evidence type="ECO:0000313" key="2">
    <source>
        <dbReference type="EMBL" id="KAL2808856.1"/>
    </source>
</evidence>
<reference evidence="2 3" key="1">
    <citation type="submission" date="2024-07" db="EMBL/GenBank/DDBJ databases">
        <title>Section-level genome sequencing and comparative genomics of Aspergillus sections Usti and Cavernicolus.</title>
        <authorList>
            <consortium name="Lawrence Berkeley National Laboratory"/>
            <person name="Nybo J.L."/>
            <person name="Vesth T.C."/>
            <person name="Theobald S."/>
            <person name="Frisvad J.C."/>
            <person name="Larsen T.O."/>
            <person name="Kjaerboelling I."/>
            <person name="Rothschild-Mancinelli K."/>
            <person name="Lyhne E.K."/>
            <person name="Kogle M.E."/>
            <person name="Barry K."/>
            <person name="Clum A."/>
            <person name="Na H."/>
            <person name="Ledsgaard L."/>
            <person name="Lin J."/>
            <person name="Lipzen A."/>
            <person name="Kuo A."/>
            <person name="Riley R."/>
            <person name="Mondo S."/>
            <person name="Labutti K."/>
            <person name="Haridas S."/>
            <person name="Pangalinan J."/>
            <person name="Salamov A.A."/>
            <person name="Simmons B.A."/>
            <person name="Magnuson J.K."/>
            <person name="Chen J."/>
            <person name="Drula E."/>
            <person name="Henrissat B."/>
            <person name="Wiebenga A."/>
            <person name="Lubbers R.J."/>
            <person name="Gomes A.C."/>
            <person name="Makela M.R."/>
            <person name="Stajich J."/>
            <person name="Grigoriev I.V."/>
            <person name="Mortensen U.H."/>
            <person name="De Vries R.P."/>
            <person name="Baker S.E."/>
            <person name="Andersen M.R."/>
        </authorList>
    </citation>
    <scope>NUCLEOTIDE SEQUENCE [LARGE SCALE GENOMIC DNA]</scope>
    <source>
        <strain evidence="2 3">CBS 588.65</strain>
    </source>
</reference>
<dbReference type="EMBL" id="JBFXLT010000102">
    <property type="protein sequence ID" value="KAL2808856.1"/>
    <property type="molecule type" value="Genomic_DNA"/>
</dbReference>
<comment type="caution">
    <text evidence="2">The sequence shown here is derived from an EMBL/GenBank/DDBJ whole genome shotgun (WGS) entry which is preliminary data.</text>
</comment>
<protein>
    <submittedName>
        <fullName evidence="2">Uncharacterized protein</fullName>
    </submittedName>
</protein>
<evidence type="ECO:0000256" key="1">
    <source>
        <dbReference type="SAM" id="MobiDB-lite"/>
    </source>
</evidence>
<evidence type="ECO:0000313" key="3">
    <source>
        <dbReference type="Proteomes" id="UP001610334"/>
    </source>
</evidence>
<accession>A0ABR4H0C0</accession>
<keyword evidence="3" id="KW-1185">Reference proteome</keyword>
<feature type="region of interest" description="Disordered" evidence="1">
    <location>
        <begin position="134"/>
        <end position="197"/>
    </location>
</feature>
<gene>
    <name evidence="2" type="ORF">BJX63DRAFT_435744</name>
</gene>
<feature type="compositionally biased region" description="Basic and acidic residues" evidence="1">
    <location>
        <begin position="183"/>
        <end position="197"/>
    </location>
</feature>
<organism evidence="2 3">
    <name type="scientific">Aspergillus granulosus</name>
    <dbReference type="NCBI Taxonomy" id="176169"/>
    <lineage>
        <taxon>Eukaryota</taxon>
        <taxon>Fungi</taxon>
        <taxon>Dikarya</taxon>
        <taxon>Ascomycota</taxon>
        <taxon>Pezizomycotina</taxon>
        <taxon>Eurotiomycetes</taxon>
        <taxon>Eurotiomycetidae</taxon>
        <taxon>Eurotiales</taxon>
        <taxon>Aspergillaceae</taxon>
        <taxon>Aspergillus</taxon>
        <taxon>Aspergillus subgen. Nidulantes</taxon>
    </lineage>
</organism>